<evidence type="ECO:0000313" key="1">
    <source>
        <dbReference type="EMBL" id="MDT2735694.1"/>
    </source>
</evidence>
<reference evidence="1 4" key="1">
    <citation type="submission" date="2023-03" db="EMBL/GenBank/DDBJ databases">
        <authorList>
            <person name="Shen W."/>
            <person name="Cai J."/>
        </authorList>
    </citation>
    <scope>NUCLEOTIDE SEQUENCE</scope>
    <source>
        <strain evidence="1">P69-2</strain>
        <strain evidence="2 4">Y59</strain>
    </source>
</reference>
<sequence>MEIAETIEVGHTYECQAVGIEQTVVGVVEQLYGKTVLIHVVHCDPSDQEAVSELQNRLLVKYENILACNENNKMESLSI</sequence>
<evidence type="ECO:0000313" key="2">
    <source>
        <dbReference type="EMBL" id="MDT2769279.1"/>
    </source>
</evidence>
<dbReference type="EMBL" id="JARQAI010000001">
    <property type="protein sequence ID" value="MDT2735694.1"/>
    <property type="molecule type" value="Genomic_DNA"/>
</dbReference>
<organism evidence="1 3">
    <name type="scientific">Enterococcus pseudoavium</name>
    <dbReference type="NCBI Taxonomy" id="44007"/>
    <lineage>
        <taxon>Bacteria</taxon>
        <taxon>Bacillati</taxon>
        <taxon>Bacillota</taxon>
        <taxon>Bacilli</taxon>
        <taxon>Lactobacillales</taxon>
        <taxon>Enterococcaceae</taxon>
        <taxon>Enterococcus</taxon>
    </lineage>
</organism>
<gene>
    <name evidence="1" type="ORF">P7H00_00935</name>
    <name evidence="2" type="ORF">P7H46_00325</name>
</gene>
<evidence type="ECO:0000313" key="3">
    <source>
        <dbReference type="Proteomes" id="UP001180842"/>
    </source>
</evidence>
<accession>A0AAE4L2E7</accession>
<evidence type="ECO:0000313" key="4">
    <source>
        <dbReference type="Proteomes" id="UP001269061"/>
    </source>
</evidence>
<name>A0AAE4L2E7_9ENTE</name>
<protein>
    <submittedName>
        <fullName evidence="1">Uncharacterized protein</fullName>
    </submittedName>
</protein>
<dbReference type="RefSeq" id="WP_067627413.1">
    <property type="nucleotide sequence ID" value="NZ_BAAAXL010000039.1"/>
</dbReference>
<dbReference type="AlphaFoldDB" id="A0AAE4L2E7"/>
<dbReference type="Proteomes" id="UP001269061">
    <property type="component" value="Unassembled WGS sequence"/>
</dbReference>
<dbReference type="Proteomes" id="UP001180842">
    <property type="component" value="Unassembled WGS sequence"/>
</dbReference>
<dbReference type="EMBL" id="JARQAZ010000001">
    <property type="protein sequence ID" value="MDT2769279.1"/>
    <property type="molecule type" value="Genomic_DNA"/>
</dbReference>
<keyword evidence="4" id="KW-1185">Reference proteome</keyword>
<proteinExistence type="predicted"/>
<comment type="caution">
    <text evidence="1">The sequence shown here is derived from an EMBL/GenBank/DDBJ whole genome shotgun (WGS) entry which is preliminary data.</text>
</comment>